<organism evidence="1 2">
    <name type="scientific">Portunus trituberculatus</name>
    <name type="common">Swimming crab</name>
    <name type="synonym">Neptunus trituberculatus</name>
    <dbReference type="NCBI Taxonomy" id="210409"/>
    <lineage>
        <taxon>Eukaryota</taxon>
        <taxon>Metazoa</taxon>
        <taxon>Ecdysozoa</taxon>
        <taxon>Arthropoda</taxon>
        <taxon>Crustacea</taxon>
        <taxon>Multicrustacea</taxon>
        <taxon>Malacostraca</taxon>
        <taxon>Eumalacostraca</taxon>
        <taxon>Eucarida</taxon>
        <taxon>Decapoda</taxon>
        <taxon>Pleocyemata</taxon>
        <taxon>Brachyura</taxon>
        <taxon>Eubrachyura</taxon>
        <taxon>Portunoidea</taxon>
        <taxon>Portunidae</taxon>
        <taxon>Portuninae</taxon>
        <taxon>Portunus</taxon>
    </lineage>
</organism>
<sequence length="76" mass="8367">MCSELLIQLKKVRLIGLPQVRSLSSITRIKATLLDFFCFETRTMHSNLHKGELITLCRLGIARAASPGPRAASQSA</sequence>
<proteinExistence type="predicted"/>
<dbReference type="EMBL" id="VSRR010000800">
    <property type="protein sequence ID" value="MPC19745.1"/>
    <property type="molecule type" value="Genomic_DNA"/>
</dbReference>
<dbReference type="AlphaFoldDB" id="A0A5B7DFC3"/>
<gene>
    <name evidence="1" type="ORF">E2C01_012670</name>
</gene>
<protein>
    <submittedName>
        <fullName evidence="1">Uncharacterized protein</fullName>
    </submittedName>
</protein>
<dbReference type="Proteomes" id="UP000324222">
    <property type="component" value="Unassembled WGS sequence"/>
</dbReference>
<evidence type="ECO:0000313" key="1">
    <source>
        <dbReference type="EMBL" id="MPC19745.1"/>
    </source>
</evidence>
<reference evidence="1 2" key="1">
    <citation type="submission" date="2019-05" db="EMBL/GenBank/DDBJ databases">
        <title>Another draft genome of Portunus trituberculatus and its Hox gene families provides insights of decapod evolution.</title>
        <authorList>
            <person name="Jeong J.-H."/>
            <person name="Song I."/>
            <person name="Kim S."/>
            <person name="Choi T."/>
            <person name="Kim D."/>
            <person name="Ryu S."/>
            <person name="Kim W."/>
        </authorList>
    </citation>
    <scope>NUCLEOTIDE SEQUENCE [LARGE SCALE GENOMIC DNA]</scope>
    <source>
        <tissue evidence="1">Muscle</tissue>
    </source>
</reference>
<evidence type="ECO:0000313" key="2">
    <source>
        <dbReference type="Proteomes" id="UP000324222"/>
    </source>
</evidence>
<name>A0A5B7DFC3_PORTR</name>
<keyword evidence="2" id="KW-1185">Reference proteome</keyword>
<accession>A0A5B7DFC3</accession>
<comment type="caution">
    <text evidence="1">The sequence shown here is derived from an EMBL/GenBank/DDBJ whole genome shotgun (WGS) entry which is preliminary data.</text>
</comment>